<dbReference type="OMA" id="IVVDIHH"/>
<reference evidence="2" key="4">
    <citation type="submission" date="2025-08" db="UniProtKB">
        <authorList>
            <consortium name="Ensembl"/>
        </authorList>
    </citation>
    <scope>IDENTIFICATION</scope>
</reference>
<proteinExistence type="predicted"/>
<name>A0A4W3GYV1_CALMI</name>
<evidence type="ECO:0000313" key="2">
    <source>
        <dbReference type="Ensembl" id="ENSCMIP00000008711.1"/>
    </source>
</evidence>
<reference evidence="2" key="5">
    <citation type="submission" date="2025-09" db="UniProtKB">
        <authorList>
            <consortium name="Ensembl"/>
        </authorList>
    </citation>
    <scope>IDENTIFICATION</scope>
</reference>
<dbReference type="GeneTree" id="ENSGT01030000234904"/>
<dbReference type="Ensembl" id="ENSCMIT00000008956.1">
    <property type="protein sequence ID" value="ENSCMIP00000008711.1"/>
    <property type="gene ID" value="ENSCMIG00000004671.1"/>
</dbReference>
<evidence type="ECO:0000256" key="1">
    <source>
        <dbReference type="SAM" id="MobiDB-lite"/>
    </source>
</evidence>
<reference evidence="3" key="3">
    <citation type="journal article" date="2014" name="Nature">
        <title>Elephant shark genome provides unique insights into gnathostome evolution.</title>
        <authorList>
            <consortium name="International Elephant Shark Genome Sequencing Consortium"/>
            <person name="Venkatesh B."/>
            <person name="Lee A.P."/>
            <person name="Ravi V."/>
            <person name="Maurya A.K."/>
            <person name="Lian M.M."/>
            <person name="Swann J.B."/>
            <person name="Ohta Y."/>
            <person name="Flajnik M.F."/>
            <person name="Sutoh Y."/>
            <person name="Kasahara M."/>
            <person name="Hoon S."/>
            <person name="Gangu V."/>
            <person name="Roy S.W."/>
            <person name="Irimia M."/>
            <person name="Korzh V."/>
            <person name="Kondrychyn I."/>
            <person name="Lim Z.W."/>
            <person name="Tay B.H."/>
            <person name="Tohari S."/>
            <person name="Kong K.W."/>
            <person name="Ho S."/>
            <person name="Lorente-Galdos B."/>
            <person name="Quilez J."/>
            <person name="Marques-Bonet T."/>
            <person name="Raney B.J."/>
            <person name="Ingham P.W."/>
            <person name="Tay A."/>
            <person name="Hillier L.W."/>
            <person name="Minx P."/>
            <person name="Boehm T."/>
            <person name="Wilson R.K."/>
            <person name="Brenner S."/>
            <person name="Warren W.C."/>
        </authorList>
    </citation>
    <scope>NUCLEOTIDE SEQUENCE [LARGE SCALE GENOMIC DNA]</scope>
</reference>
<dbReference type="InParanoid" id="A0A4W3GYV1"/>
<accession>A0A4W3GYV1</accession>
<evidence type="ECO:0000313" key="3">
    <source>
        <dbReference type="Proteomes" id="UP000314986"/>
    </source>
</evidence>
<keyword evidence="3" id="KW-1185">Reference proteome</keyword>
<feature type="region of interest" description="Disordered" evidence="1">
    <location>
        <begin position="146"/>
        <end position="171"/>
    </location>
</feature>
<sequence>MVSRHVPVHRLLLPVQGFLQHQLGELVAVSRGLHVEEKVTVGGDLVRAQRIAAHVRVEGALQRQTRPRRGALGDLHRDVRLREARRVVVNIHHFDLDPEKFQRVFQENFQMQQADGVLLADALPVDLLVDEQDPVLQVHLQVGSPGARHRLEPPADLTVPQSQGRRKGEPRTTFPRRTFICF</sequence>
<protein>
    <submittedName>
        <fullName evidence="2">Uncharacterized protein</fullName>
    </submittedName>
</protein>
<reference evidence="3" key="1">
    <citation type="journal article" date="2006" name="Science">
        <title>Ancient noncoding elements conserved in the human genome.</title>
        <authorList>
            <person name="Venkatesh B."/>
            <person name="Kirkness E.F."/>
            <person name="Loh Y.H."/>
            <person name="Halpern A.L."/>
            <person name="Lee A.P."/>
            <person name="Johnson J."/>
            <person name="Dandona N."/>
            <person name="Viswanathan L.D."/>
            <person name="Tay A."/>
            <person name="Venter J.C."/>
            <person name="Strausberg R.L."/>
            <person name="Brenner S."/>
        </authorList>
    </citation>
    <scope>NUCLEOTIDE SEQUENCE [LARGE SCALE GENOMIC DNA]</scope>
</reference>
<organism evidence="2 3">
    <name type="scientific">Callorhinchus milii</name>
    <name type="common">Ghost shark</name>
    <dbReference type="NCBI Taxonomy" id="7868"/>
    <lineage>
        <taxon>Eukaryota</taxon>
        <taxon>Metazoa</taxon>
        <taxon>Chordata</taxon>
        <taxon>Craniata</taxon>
        <taxon>Vertebrata</taxon>
        <taxon>Chondrichthyes</taxon>
        <taxon>Holocephali</taxon>
        <taxon>Chimaeriformes</taxon>
        <taxon>Callorhinchidae</taxon>
        <taxon>Callorhinchus</taxon>
    </lineage>
</organism>
<dbReference type="AlphaFoldDB" id="A0A4W3GYV1"/>
<reference evidence="3" key="2">
    <citation type="journal article" date="2007" name="PLoS Biol.">
        <title>Survey sequencing and comparative analysis of the elephant shark (Callorhinchus milii) genome.</title>
        <authorList>
            <person name="Venkatesh B."/>
            <person name="Kirkness E.F."/>
            <person name="Loh Y.H."/>
            <person name="Halpern A.L."/>
            <person name="Lee A.P."/>
            <person name="Johnson J."/>
            <person name="Dandona N."/>
            <person name="Viswanathan L.D."/>
            <person name="Tay A."/>
            <person name="Venter J.C."/>
            <person name="Strausberg R.L."/>
            <person name="Brenner S."/>
        </authorList>
    </citation>
    <scope>NUCLEOTIDE SEQUENCE [LARGE SCALE GENOMIC DNA]</scope>
</reference>
<dbReference type="Proteomes" id="UP000314986">
    <property type="component" value="Unassembled WGS sequence"/>
</dbReference>